<name>A0A8H5CST2_9AGAR</name>
<feature type="transmembrane region" description="Helical" evidence="6">
    <location>
        <begin position="58"/>
        <end position="83"/>
    </location>
</feature>
<feature type="domain" description="Major facilitator superfamily (MFS) profile" evidence="7">
    <location>
        <begin position="61"/>
        <end position="538"/>
    </location>
</feature>
<dbReference type="PANTHER" id="PTHR23501">
    <property type="entry name" value="MAJOR FACILITATOR SUPERFAMILY"/>
    <property type="match status" value="1"/>
</dbReference>
<evidence type="ECO:0000256" key="4">
    <source>
        <dbReference type="ARBA" id="ARBA00023136"/>
    </source>
</evidence>
<dbReference type="PANTHER" id="PTHR23501:SF189">
    <property type="entry name" value="DRUG TRANSPORTER, PUTATIVE (AFU_ORTHOLOGUE AFUA_4G03920)-RELATED"/>
    <property type="match status" value="1"/>
</dbReference>
<feature type="transmembrane region" description="Helical" evidence="6">
    <location>
        <begin position="150"/>
        <end position="172"/>
    </location>
</feature>
<dbReference type="AlphaFoldDB" id="A0A8H5CST2"/>
<reference evidence="8 9" key="1">
    <citation type="journal article" date="2020" name="ISME J.">
        <title>Uncovering the hidden diversity of litter-decomposition mechanisms in mushroom-forming fungi.</title>
        <authorList>
            <person name="Floudas D."/>
            <person name="Bentzer J."/>
            <person name="Ahren D."/>
            <person name="Johansson T."/>
            <person name="Persson P."/>
            <person name="Tunlid A."/>
        </authorList>
    </citation>
    <scope>NUCLEOTIDE SEQUENCE [LARGE SCALE GENOMIC DNA]</scope>
    <source>
        <strain evidence="8 9">CBS 146.42</strain>
    </source>
</reference>
<keyword evidence="3 6" id="KW-1133">Transmembrane helix</keyword>
<accession>A0A8H5CST2</accession>
<feature type="transmembrane region" description="Helical" evidence="6">
    <location>
        <begin position="512"/>
        <end position="534"/>
    </location>
</feature>
<keyword evidence="4 6" id="KW-0472">Membrane</keyword>
<dbReference type="Pfam" id="PF07690">
    <property type="entry name" value="MFS_1"/>
    <property type="match status" value="1"/>
</dbReference>
<dbReference type="Gene3D" id="1.20.1250.20">
    <property type="entry name" value="MFS general substrate transporter like domains"/>
    <property type="match status" value="1"/>
</dbReference>
<dbReference type="PRINTS" id="PR01036">
    <property type="entry name" value="TCRTETB"/>
</dbReference>
<feature type="region of interest" description="Disordered" evidence="5">
    <location>
        <begin position="540"/>
        <end position="601"/>
    </location>
</feature>
<feature type="transmembrane region" description="Helical" evidence="6">
    <location>
        <begin position="373"/>
        <end position="393"/>
    </location>
</feature>
<evidence type="ECO:0000256" key="1">
    <source>
        <dbReference type="ARBA" id="ARBA00004141"/>
    </source>
</evidence>
<keyword evidence="9" id="KW-1185">Reference proteome</keyword>
<dbReference type="SUPFAM" id="SSF103473">
    <property type="entry name" value="MFS general substrate transporter"/>
    <property type="match status" value="1"/>
</dbReference>
<dbReference type="Proteomes" id="UP000559027">
    <property type="component" value="Unassembled WGS sequence"/>
</dbReference>
<comment type="caution">
    <text evidence="8">The sequence shown here is derived from an EMBL/GenBank/DDBJ whole genome shotgun (WGS) entry which is preliminary data.</text>
</comment>
<protein>
    <recommendedName>
        <fullName evidence="7">Major facilitator superfamily (MFS) profile domain-containing protein</fullName>
    </recommendedName>
</protein>
<feature type="transmembrane region" description="Helical" evidence="6">
    <location>
        <begin position="248"/>
        <end position="271"/>
    </location>
</feature>
<sequence length="601" mass="64081">MGGPTLDQPAPSLLAAITPVTTTSSTTRPTPSECACDDHGRQEVQLTDQTNFLPIKRLIICCCALGLCILVGELDAFFTATSLSTISAAFEAGSIISWVPTAYALSSTCATTLYGRFSDIFGRKTMLSVALTLLMVGNLSAGFSKSILQVIISRGVAGAGGGVLLTLSQIILSDVVSLRDRGKYQTIMASINLLGVAVGPVIGGMIVQKAGWQWTFWVIVPLALCVLITANLALPLKPVQGSTKEKLLSIDLLGSGLTLVGCTLILLPLIWGGVTFAWSSPIVLGTLSGGFVASVLFVLWEWKGAKLPIVPDVNQSIFSDIQLFAVYTLLLFALALGYNPIHSGILLIAVLIPQLVANQASGQIMSRTGRYRIIILIGYATLSIACGLISTFTPHTHRGFLVFFMLLSGAGSGQTFQTITVAAQATVPRKDMAVVTAFRNFLRLLGGTLGLAIASAIINNTLRGSMQDNAISDEIIYRIVDKPTLLYHPPPTLGLSRELANTILYDGYIKGFARVFILNAGLAAIAFMTSVVLIKETSLTREDDQRRKEEATGAGDEEKIGHTQFREGCNTAVLPNHDSSLGGPSDPPEKLANDRPRRTVR</sequence>
<evidence type="ECO:0000256" key="3">
    <source>
        <dbReference type="ARBA" id="ARBA00022989"/>
    </source>
</evidence>
<dbReference type="InterPro" id="IPR020846">
    <property type="entry name" value="MFS_dom"/>
</dbReference>
<dbReference type="Gene3D" id="1.20.1720.10">
    <property type="entry name" value="Multidrug resistance protein D"/>
    <property type="match status" value="1"/>
</dbReference>
<evidence type="ECO:0000256" key="5">
    <source>
        <dbReference type="SAM" id="MobiDB-lite"/>
    </source>
</evidence>
<evidence type="ECO:0000313" key="9">
    <source>
        <dbReference type="Proteomes" id="UP000559027"/>
    </source>
</evidence>
<evidence type="ECO:0000256" key="2">
    <source>
        <dbReference type="ARBA" id="ARBA00022692"/>
    </source>
</evidence>
<feature type="transmembrane region" description="Helical" evidence="6">
    <location>
        <begin position="277"/>
        <end position="300"/>
    </location>
</feature>
<comment type="subcellular location">
    <subcellularLocation>
        <location evidence="1">Membrane</location>
        <topology evidence="1">Multi-pass membrane protein</topology>
    </subcellularLocation>
</comment>
<evidence type="ECO:0000256" key="6">
    <source>
        <dbReference type="SAM" id="Phobius"/>
    </source>
</evidence>
<feature type="compositionally biased region" description="Basic and acidic residues" evidence="5">
    <location>
        <begin position="587"/>
        <end position="601"/>
    </location>
</feature>
<dbReference type="GO" id="GO:0022857">
    <property type="term" value="F:transmembrane transporter activity"/>
    <property type="evidence" value="ECO:0007669"/>
    <property type="project" value="InterPro"/>
</dbReference>
<dbReference type="OrthoDB" id="10021397at2759"/>
<dbReference type="InterPro" id="IPR036259">
    <property type="entry name" value="MFS_trans_sf"/>
</dbReference>
<dbReference type="PROSITE" id="PS50850">
    <property type="entry name" value="MFS"/>
    <property type="match status" value="1"/>
</dbReference>
<dbReference type="EMBL" id="JAACJO010000026">
    <property type="protein sequence ID" value="KAF5347240.1"/>
    <property type="molecule type" value="Genomic_DNA"/>
</dbReference>
<dbReference type="GO" id="GO:0005886">
    <property type="term" value="C:plasma membrane"/>
    <property type="evidence" value="ECO:0007669"/>
    <property type="project" value="TreeGrafter"/>
</dbReference>
<feature type="transmembrane region" description="Helical" evidence="6">
    <location>
        <begin position="95"/>
        <end position="114"/>
    </location>
</feature>
<feature type="transmembrane region" description="Helical" evidence="6">
    <location>
        <begin position="440"/>
        <end position="458"/>
    </location>
</feature>
<feature type="transmembrane region" description="Helical" evidence="6">
    <location>
        <begin position="399"/>
        <end position="419"/>
    </location>
</feature>
<feature type="compositionally biased region" description="Basic and acidic residues" evidence="5">
    <location>
        <begin position="540"/>
        <end position="565"/>
    </location>
</feature>
<dbReference type="InterPro" id="IPR011701">
    <property type="entry name" value="MFS"/>
</dbReference>
<proteinExistence type="predicted"/>
<keyword evidence="2 6" id="KW-0812">Transmembrane</keyword>
<evidence type="ECO:0000313" key="8">
    <source>
        <dbReference type="EMBL" id="KAF5347240.1"/>
    </source>
</evidence>
<organism evidence="8 9">
    <name type="scientific">Leucocoprinus leucothites</name>
    <dbReference type="NCBI Taxonomy" id="201217"/>
    <lineage>
        <taxon>Eukaryota</taxon>
        <taxon>Fungi</taxon>
        <taxon>Dikarya</taxon>
        <taxon>Basidiomycota</taxon>
        <taxon>Agaricomycotina</taxon>
        <taxon>Agaricomycetes</taxon>
        <taxon>Agaricomycetidae</taxon>
        <taxon>Agaricales</taxon>
        <taxon>Agaricineae</taxon>
        <taxon>Agaricaceae</taxon>
        <taxon>Leucocoprinus</taxon>
    </lineage>
</organism>
<evidence type="ECO:0000259" key="7">
    <source>
        <dbReference type="PROSITE" id="PS50850"/>
    </source>
</evidence>
<gene>
    <name evidence="8" type="ORF">D9756_009985</name>
</gene>
<feature type="transmembrane region" description="Helical" evidence="6">
    <location>
        <begin position="214"/>
        <end position="236"/>
    </location>
</feature>
<feature type="transmembrane region" description="Helical" evidence="6">
    <location>
        <begin position="184"/>
        <end position="208"/>
    </location>
</feature>